<dbReference type="InterPro" id="IPR006015">
    <property type="entry name" value="Universal_stress_UspA"/>
</dbReference>
<dbReference type="PRINTS" id="PR01438">
    <property type="entry name" value="UNVRSLSTRESS"/>
</dbReference>
<feature type="domain" description="UspA" evidence="2">
    <location>
        <begin position="154"/>
        <end position="276"/>
    </location>
</feature>
<dbReference type="Proteomes" id="UP000295304">
    <property type="component" value="Unassembled WGS sequence"/>
</dbReference>
<dbReference type="PANTHER" id="PTHR46268">
    <property type="entry name" value="STRESS RESPONSE PROTEIN NHAX"/>
    <property type="match status" value="1"/>
</dbReference>
<dbReference type="SUPFAM" id="SSF52402">
    <property type="entry name" value="Adenine nucleotide alpha hydrolases-like"/>
    <property type="match status" value="2"/>
</dbReference>
<dbReference type="PANTHER" id="PTHR46268:SF15">
    <property type="entry name" value="UNIVERSAL STRESS PROTEIN HP_0031"/>
    <property type="match status" value="1"/>
</dbReference>
<dbReference type="Pfam" id="PF00582">
    <property type="entry name" value="Usp"/>
    <property type="match status" value="2"/>
</dbReference>
<evidence type="ECO:0000313" key="4">
    <source>
        <dbReference type="Proteomes" id="UP000295304"/>
    </source>
</evidence>
<reference evidence="3 4" key="1">
    <citation type="submission" date="2019-03" db="EMBL/GenBank/DDBJ databases">
        <title>Genomic Encyclopedia of Type Strains, Phase IV (KMG-IV): sequencing the most valuable type-strain genomes for metagenomic binning, comparative biology and taxonomic classification.</title>
        <authorList>
            <person name="Goeker M."/>
        </authorList>
    </citation>
    <scope>NUCLEOTIDE SEQUENCE [LARGE SCALE GENOMIC DNA]</scope>
    <source>
        <strain evidence="3 4">DSM 101688</strain>
    </source>
</reference>
<comment type="caution">
    <text evidence="3">The sequence shown here is derived from an EMBL/GenBank/DDBJ whole genome shotgun (WGS) entry which is preliminary data.</text>
</comment>
<feature type="domain" description="UspA" evidence="2">
    <location>
        <begin position="1"/>
        <end position="143"/>
    </location>
</feature>
<dbReference type="AlphaFoldDB" id="A0A4R3J684"/>
<accession>A0A4R3J684</accession>
<dbReference type="CDD" id="cd00293">
    <property type="entry name" value="USP-like"/>
    <property type="match status" value="1"/>
</dbReference>
<keyword evidence="4" id="KW-1185">Reference proteome</keyword>
<dbReference type="RefSeq" id="WP_165886372.1">
    <property type="nucleotide sequence ID" value="NZ_CP119676.1"/>
</dbReference>
<sequence length="277" mass="29493">MLKDITVHVDAGRANGARVDVACALAKAQGARLVGVFVITPPDIPPYLESQVGNEVIEAQHENARAEAHAAKAVFEKAAAGMGVEHEWRITEGITADVLAQHVRYSDMIVVGQNDPDERLFTGGGAMPDELIMGAGRPVLVVPYVGGYPTVGSHVMIAWDASVQAARAVKDSLDILRQAQRVSVMVINPDSNAAGGNPLPGADLATYLARHGITVDAQHINASDIDPANMLLSRAADEGIDLMVMGAYGHARWREIVMGGVTREFLLHMTMPVLMAH</sequence>
<dbReference type="EMBL" id="SLZW01000009">
    <property type="protein sequence ID" value="TCS60852.1"/>
    <property type="molecule type" value="Genomic_DNA"/>
</dbReference>
<evidence type="ECO:0000256" key="1">
    <source>
        <dbReference type="ARBA" id="ARBA00008791"/>
    </source>
</evidence>
<name>A0A4R3J684_9PROT</name>
<organism evidence="3 4">
    <name type="scientific">Varunaivibrio sulfuroxidans</name>
    <dbReference type="NCBI Taxonomy" id="1773489"/>
    <lineage>
        <taxon>Bacteria</taxon>
        <taxon>Pseudomonadati</taxon>
        <taxon>Pseudomonadota</taxon>
        <taxon>Alphaproteobacteria</taxon>
        <taxon>Rhodospirillales</taxon>
        <taxon>Magnetovibrionaceae</taxon>
        <taxon>Varunaivibrio</taxon>
    </lineage>
</organism>
<proteinExistence type="inferred from homology"/>
<protein>
    <submittedName>
        <fullName evidence="3">Universal stress protein family protein</fullName>
    </submittedName>
</protein>
<gene>
    <name evidence="3" type="ORF">EDD55_10912</name>
</gene>
<evidence type="ECO:0000259" key="2">
    <source>
        <dbReference type="Pfam" id="PF00582"/>
    </source>
</evidence>
<dbReference type="Gene3D" id="3.40.50.12370">
    <property type="match status" value="1"/>
</dbReference>
<dbReference type="InterPro" id="IPR006016">
    <property type="entry name" value="UspA"/>
</dbReference>
<evidence type="ECO:0000313" key="3">
    <source>
        <dbReference type="EMBL" id="TCS60852.1"/>
    </source>
</evidence>
<comment type="similarity">
    <text evidence="1">Belongs to the universal stress protein A family.</text>
</comment>